<feature type="site" description="May be important for catalysis" evidence="7">
    <location>
        <position position="281"/>
    </location>
</feature>
<proteinExistence type="inferred from homology"/>
<keyword evidence="6" id="KW-0326">Glycosidase</keyword>
<evidence type="ECO:0000256" key="2">
    <source>
        <dbReference type="ARBA" id="ARBA00007951"/>
    </source>
</evidence>
<dbReference type="EC" id="3.2.1.51" evidence="3"/>
<keyword evidence="5" id="KW-0378">Hydrolase</keyword>
<name>A0A1H5JEX8_9ACTN</name>
<accession>A0A1H5JEX8</accession>
<organism evidence="10 11">
    <name type="scientific">Jiangella alba</name>
    <dbReference type="NCBI Taxonomy" id="561176"/>
    <lineage>
        <taxon>Bacteria</taxon>
        <taxon>Bacillati</taxon>
        <taxon>Actinomycetota</taxon>
        <taxon>Actinomycetes</taxon>
        <taxon>Jiangellales</taxon>
        <taxon>Jiangellaceae</taxon>
        <taxon>Jiangella</taxon>
    </lineage>
</organism>
<dbReference type="PANTHER" id="PTHR10030">
    <property type="entry name" value="ALPHA-L-FUCOSIDASE"/>
    <property type="match status" value="1"/>
</dbReference>
<dbReference type="PIRSF" id="PIRSF001092">
    <property type="entry name" value="Alpha-L-fucosidase"/>
    <property type="match status" value="1"/>
</dbReference>
<evidence type="ECO:0000259" key="9">
    <source>
        <dbReference type="Pfam" id="PF01120"/>
    </source>
</evidence>
<evidence type="ECO:0000256" key="7">
    <source>
        <dbReference type="PIRSR" id="PIRSR001092-1"/>
    </source>
</evidence>
<dbReference type="GO" id="GO:0006004">
    <property type="term" value="P:fucose metabolic process"/>
    <property type="evidence" value="ECO:0007669"/>
    <property type="project" value="InterPro"/>
</dbReference>
<dbReference type="Pfam" id="PF01120">
    <property type="entry name" value="Alpha_L_fucos"/>
    <property type="match status" value="1"/>
</dbReference>
<protein>
    <recommendedName>
        <fullName evidence="3">alpha-L-fucosidase</fullName>
        <ecNumber evidence="3">3.2.1.51</ecNumber>
    </recommendedName>
</protein>
<dbReference type="InterPro" id="IPR000933">
    <property type="entry name" value="Glyco_hydro_29"/>
</dbReference>
<evidence type="ECO:0000256" key="6">
    <source>
        <dbReference type="ARBA" id="ARBA00023295"/>
    </source>
</evidence>
<evidence type="ECO:0000256" key="8">
    <source>
        <dbReference type="SAM" id="MobiDB-lite"/>
    </source>
</evidence>
<comment type="similarity">
    <text evidence="2">Belongs to the glycosyl hydrolase 29 family.</text>
</comment>
<dbReference type="Proteomes" id="UP000181980">
    <property type="component" value="Unassembled WGS sequence"/>
</dbReference>
<keyword evidence="4" id="KW-0732">Signal</keyword>
<evidence type="ECO:0000256" key="4">
    <source>
        <dbReference type="ARBA" id="ARBA00022729"/>
    </source>
</evidence>
<dbReference type="AlphaFoldDB" id="A0A1H5JEX8"/>
<feature type="region of interest" description="Disordered" evidence="8">
    <location>
        <begin position="172"/>
        <end position="191"/>
    </location>
</feature>
<comment type="function">
    <text evidence="1">Alpha-L-fucosidase is responsible for hydrolyzing the alpha-1,6-linked fucose joined to the reducing-end N-acetylglucosamine of the carbohydrate moieties of glycoproteins.</text>
</comment>
<dbReference type="InterPro" id="IPR016286">
    <property type="entry name" value="FUC_metazoa-typ"/>
</dbReference>
<reference evidence="11" key="1">
    <citation type="submission" date="2016-10" db="EMBL/GenBank/DDBJ databases">
        <authorList>
            <person name="Varghese N."/>
            <person name="Submissions S."/>
        </authorList>
    </citation>
    <scope>NUCLEOTIDE SEQUENCE [LARGE SCALE GENOMIC DNA]</scope>
    <source>
        <strain evidence="11">DSM 45237</strain>
    </source>
</reference>
<dbReference type="PANTHER" id="PTHR10030:SF37">
    <property type="entry name" value="ALPHA-L-FUCOSIDASE-RELATED"/>
    <property type="match status" value="1"/>
</dbReference>
<evidence type="ECO:0000256" key="1">
    <source>
        <dbReference type="ARBA" id="ARBA00004071"/>
    </source>
</evidence>
<dbReference type="InterPro" id="IPR057739">
    <property type="entry name" value="Glyco_hydro_29_N"/>
</dbReference>
<dbReference type="SMART" id="SM00812">
    <property type="entry name" value="Alpha_L_fucos"/>
    <property type="match status" value="1"/>
</dbReference>
<dbReference type="RefSeq" id="WP_069111052.1">
    <property type="nucleotide sequence ID" value="NZ_FNUC01000003.1"/>
</dbReference>
<dbReference type="Gene3D" id="3.20.20.80">
    <property type="entry name" value="Glycosidases"/>
    <property type="match status" value="1"/>
</dbReference>
<evidence type="ECO:0000313" key="10">
    <source>
        <dbReference type="EMBL" id="SEE51042.1"/>
    </source>
</evidence>
<dbReference type="GO" id="GO:0016139">
    <property type="term" value="P:glycoside catabolic process"/>
    <property type="evidence" value="ECO:0007669"/>
    <property type="project" value="TreeGrafter"/>
</dbReference>
<dbReference type="GO" id="GO:0004560">
    <property type="term" value="F:alpha-L-fucosidase activity"/>
    <property type="evidence" value="ECO:0007669"/>
    <property type="project" value="InterPro"/>
</dbReference>
<dbReference type="GO" id="GO:0005764">
    <property type="term" value="C:lysosome"/>
    <property type="evidence" value="ECO:0007669"/>
    <property type="project" value="TreeGrafter"/>
</dbReference>
<evidence type="ECO:0000256" key="5">
    <source>
        <dbReference type="ARBA" id="ARBA00022801"/>
    </source>
</evidence>
<dbReference type="SUPFAM" id="SSF51445">
    <property type="entry name" value="(Trans)glycosidases"/>
    <property type="match status" value="1"/>
</dbReference>
<dbReference type="OrthoDB" id="5526311at2"/>
<keyword evidence="11" id="KW-1185">Reference proteome</keyword>
<sequence length="450" mass="49298">MADPISSIVRDPARIPGGEWFTGAGLGVFVHWDHASQQGIEISWPLVGHSIIPGIDEVEDPVTVAQYHSSAATFDPTRWDAPALAKAAKNAGATYVVFTARHHAGYSMFHTAHSAFGVQHGSFGRDIVREYVEAVRAEGLRVGLYYSLSDWHHPGYPAFTDADRPYPAERWPAAGRPENAGSPVATDRHRRSTPEQWGRYVDYVRSQLTELLTNYGTIDLLWFDGEWERSAEEWDSAGLRTLIKSLQPDVVINERLPGQGDYKTPEQAFPQTAPDGPWELCLTIGQMWGHHPADTKNKSARSLAVSLVEVVSRGGNLLLNIGPRGDGSLVEEHVERLDAIGGWLATHAEAVVGTVPTDGVDFYGPTTARDGVVYLHLVHRPVEEIVVRGLPVHRISMVRLVADGSTLPYEVAFEVHQNNERGDSEPLGELRIAAPEPTGALVDVVAVQFA</sequence>
<dbReference type="InterPro" id="IPR017853">
    <property type="entry name" value="GH"/>
</dbReference>
<evidence type="ECO:0000256" key="3">
    <source>
        <dbReference type="ARBA" id="ARBA00012662"/>
    </source>
</evidence>
<dbReference type="STRING" id="561176.SAMN04488561_1557"/>
<dbReference type="PRINTS" id="PR00741">
    <property type="entry name" value="GLHYDRLASE29"/>
</dbReference>
<feature type="domain" description="Glycoside hydrolase family 29 N-terminal" evidence="9">
    <location>
        <begin position="19"/>
        <end position="349"/>
    </location>
</feature>
<dbReference type="EMBL" id="FNUC01000003">
    <property type="protein sequence ID" value="SEE51042.1"/>
    <property type="molecule type" value="Genomic_DNA"/>
</dbReference>
<gene>
    <name evidence="10" type="ORF">SAMN04488561_1557</name>
</gene>
<evidence type="ECO:0000313" key="11">
    <source>
        <dbReference type="Proteomes" id="UP000181980"/>
    </source>
</evidence>